<dbReference type="OrthoDB" id="6383693at2"/>
<feature type="transmembrane region" description="Helical" evidence="1">
    <location>
        <begin position="109"/>
        <end position="133"/>
    </location>
</feature>
<feature type="transmembrane region" description="Helical" evidence="1">
    <location>
        <begin position="265"/>
        <end position="284"/>
    </location>
</feature>
<comment type="caution">
    <text evidence="2">The sequence shown here is derived from an EMBL/GenBank/DDBJ whole genome shotgun (WGS) entry which is preliminary data.</text>
</comment>
<evidence type="ECO:0000256" key="1">
    <source>
        <dbReference type="SAM" id="Phobius"/>
    </source>
</evidence>
<keyword evidence="3" id="KW-1185">Reference proteome</keyword>
<keyword evidence="1" id="KW-0812">Transmembrane</keyword>
<evidence type="ECO:0000313" key="2">
    <source>
        <dbReference type="EMBL" id="PRO73673.1"/>
    </source>
</evidence>
<reference evidence="3" key="1">
    <citation type="journal article" date="2020" name="Int. J. Syst. Evol. Microbiol.">
        <title>Alteromonas alba sp. nov., a marine bacterium isolated from the seawater of the West Pacific Ocean.</title>
        <authorList>
            <person name="Sun C."/>
            <person name="Wu Y.-H."/>
            <person name="Xamxidin M."/>
            <person name="Cheng H."/>
            <person name="Xu X.-W."/>
        </authorList>
    </citation>
    <scope>NUCLEOTIDE SEQUENCE [LARGE SCALE GENOMIC DNA]</scope>
    <source>
        <strain evidence="3">190</strain>
    </source>
</reference>
<dbReference type="Pfam" id="PF19632">
    <property type="entry name" value="DUF6136"/>
    <property type="match status" value="1"/>
</dbReference>
<sequence>MNYWQFRRQLYQHALKQWLESLTQVSTGIVALFPMALYALLLLPLLALGVLADKDSQGESFFYTLWGYLLLAYCWIAMQKEALRAADYALYDSSLPVSVWQRGATELGLLLYAANVFVIGPAAVLVAMVYGHFAELVSGELWESVTRLYPVSGLLVLTLYYCQSAMGRVKPWLSLGLLPLVAMPWANQIHSPWLCLLGLAGSIFIERTVRLPTLPLAGLPQGFWRLFLQQDINHTKPTLLRAVVVLLVLVIGATFVRQIDSSAKVPASLFLAFVLGVVAATKLLELQKLRERYTCYIASLPQGHHQITLQAMRYCLVFSLPYVVLIILFNLFGLSQWALFTVTYAVTQAGIILRPGYYLFFPLLTGVLILAISMLV</sequence>
<keyword evidence="1" id="KW-0472">Membrane</keyword>
<evidence type="ECO:0000313" key="3">
    <source>
        <dbReference type="Proteomes" id="UP000238949"/>
    </source>
</evidence>
<keyword evidence="1" id="KW-1133">Transmembrane helix</keyword>
<dbReference type="EMBL" id="PVNP01000089">
    <property type="protein sequence ID" value="PRO73673.1"/>
    <property type="molecule type" value="Genomic_DNA"/>
</dbReference>
<accession>A0A2S9VB57</accession>
<dbReference type="Proteomes" id="UP000238949">
    <property type="component" value="Unassembled WGS sequence"/>
</dbReference>
<feature type="transmembrane region" description="Helical" evidence="1">
    <location>
        <begin position="357"/>
        <end position="375"/>
    </location>
</feature>
<dbReference type="InterPro" id="IPR045614">
    <property type="entry name" value="DUF6136"/>
</dbReference>
<protein>
    <submittedName>
        <fullName evidence="2">Uncharacterized protein</fullName>
    </submittedName>
</protein>
<feature type="transmembrane region" description="Helical" evidence="1">
    <location>
        <begin position="314"/>
        <end position="337"/>
    </location>
</feature>
<feature type="transmembrane region" description="Helical" evidence="1">
    <location>
        <begin position="145"/>
        <end position="162"/>
    </location>
</feature>
<name>A0A2S9VB57_9ALTE</name>
<feature type="transmembrane region" description="Helical" evidence="1">
    <location>
        <begin position="21"/>
        <end position="48"/>
    </location>
</feature>
<dbReference type="AlphaFoldDB" id="A0A2S9VB57"/>
<proteinExistence type="predicted"/>
<organism evidence="2 3">
    <name type="scientific">Alteromonas alba</name>
    <dbReference type="NCBI Taxonomy" id="2079529"/>
    <lineage>
        <taxon>Bacteria</taxon>
        <taxon>Pseudomonadati</taxon>
        <taxon>Pseudomonadota</taxon>
        <taxon>Gammaproteobacteria</taxon>
        <taxon>Alteromonadales</taxon>
        <taxon>Alteromonadaceae</taxon>
        <taxon>Alteromonas/Salinimonas group</taxon>
        <taxon>Alteromonas</taxon>
    </lineage>
</organism>
<gene>
    <name evidence="2" type="ORF">C6Y40_09700</name>
</gene>
<feature type="transmembrane region" description="Helical" evidence="1">
    <location>
        <begin position="60"/>
        <end position="78"/>
    </location>
</feature>
<dbReference type="RefSeq" id="WP_105934418.1">
    <property type="nucleotide sequence ID" value="NZ_PVNP01000089.1"/>
</dbReference>
<feature type="transmembrane region" description="Helical" evidence="1">
    <location>
        <begin position="239"/>
        <end position="259"/>
    </location>
</feature>